<accession>A0AAD5QI35</accession>
<comment type="caution">
    <text evidence="1">The sequence shown here is derived from an EMBL/GenBank/DDBJ whole genome shotgun (WGS) entry which is preliminary data.</text>
</comment>
<dbReference type="Proteomes" id="UP001196413">
    <property type="component" value="Unassembled WGS sequence"/>
</dbReference>
<name>A0AAD5QI35_PARTN</name>
<evidence type="ECO:0000313" key="2">
    <source>
        <dbReference type="Proteomes" id="UP001196413"/>
    </source>
</evidence>
<dbReference type="AlphaFoldDB" id="A0AAD5QI35"/>
<sequence length="109" mass="12349">MIVKEGSMYSKSVSSIIASFLKERVTGTALLQCRGHQRVSAFFPLATRPFPFHRGGRVSLFSWDCEIHTAEMILYSMISKSSPEITTQRNCASYTARVYCMLLTRLYIA</sequence>
<reference evidence="1" key="1">
    <citation type="submission" date="2021-06" db="EMBL/GenBank/DDBJ databases">
        <title>Parelaphostrongylus tenuis whole genome reference sequence.</title>
        <authorList>
            <person name="Garwood T.J."/>
            <person name="Larsen P.A."/>
            <person name="Fountain-Jones N.M."/>
            <person name="Garbe J.R."/>
            <person name="Macchietto M.G."/>
            <person name="Kania S.A."/>
            <person name="Gerhold R.W."/>
            <person name="Richards J.E."/>
            <person name="Wolf T.M."/>
        </authorList>
    </citation>
    <scope>NUCLEOTIDE SEQUENCE</scope>
    <source>
        <strain evidence="1">MNPRO001-30</strain>
        <tissue evidence="1">Meninges</tissue>
    </source>
</reference>
<proteinExistence type="predicted"/>
<dbReference type="EMBL" id="JAHQIW010000364">
    <property type="protein sequence ID" value="KAJ1347666.1"/>
    <property type="molecule type" value="Genomic_DNA"/>
</dbReference>
<protein>
    <submittedName>
        <fullName evidence="1">Uncharacterized protein</fullName>
    </submittedName>
</protein>
<gene>
    <name evidence="1" type="ORF">KIN20_002789</name>
</gene>
<evidence type="ECO:0000313" key="1">
    <source>
        <dbReference type="EMBL" id="KAJ1347666.1"/>
    </source>
</evidence>
<keyword evidence="2" id="KW-1185">Reference proteome</keyword>
<organism evidence="1 2">
    <name type="scientific">Parelaphostrongylus tenuis</name>
    <name type="common">Meningeal worm</name>
    <dbReference type="NCBI Taxonomy" id="148309"/>
    <lineage>
        <taxon>Eukaryota</taxon>
        <taxon>Metazoa</taxon>
        <taxon>Ecdysozoa</taxon>
        <taxon>Nematoda</taxon>
        <taxon>Chromadorea</taxon>
        <taxon>Rhabditida</taxon>
        <taxon>Rhabditina</taxon>
        <taxon>Rhabditomorpha</taxon>
        <taxon>Strongyloidea</taxon>
        <taxon>Metastrongylidae</taxon>
        <taxon>Parelaphostrongylus</taxon>
    </lineage>
</organism>